<sequence length="151" mass="17143">MSAKKSTTVVIGGRVLTLSGYEEEDYLQRVAAYINGKIDDFTKLDSYRKMNADMKSILLELNIADDYFSMKDKVSDLEKQIKQKDSELYNLKHELITNQAAKNDISEREEALKKENAELRTMKEKLEASLADALLGPVEEEGDSSRKSTKK</sequence>
<keyword evidence="5" id="KW-0717">Septation</keyword>
<organism evidence="11 12">
    <name type="scientific">Candidatus Weimeria bifida</name>
    <dbReference type="NCBI Taxonomy" id="2599074"/>
    <lineage>
        <taxon>Bacteria</taxon>
        <taxon>Bacillati</taxon>
        <taxon>Bacillota</taxon>
        <taxon>Clostridia</taxon>
        <taxon>Lachnospirales</taxon>
        <taxon>Lachnospiraceae</taxon>
        <taxon>Candidatus Weimeria</taxon>
    </lineage>
</organism>
<dbReference type="SUPFAM" id="SSF102829">
    <property type="entry name" value="Cell division protein ZapA-like"/>
    <property type="match status" value="1"/>
</dbReference>
<dbReference type="GO" id="GO:0030428">
    <property type="term" value="C:cell septum"/>
    <property type="evidence" value="ECO:0007669"/>
    <property type="project" value="TreeGrafter"/>
</dbReference>
<accession>A0A6N7J0B7</accession>
<evidence type="ECO:0000256" key="8">
    <source>
        <dbReference type="ARBA" id="ARBA00026068"/>
    </source>
</evidence>
<evidence type="ECO:0000256" key="5">
    <source>
        <dbReference type="ARBA" id="ARBA00023210"/>
    </source>
</evidence>
<dbReference type="GO" id="GO:0000917">
    <property type="term" value="P:division septum assembly"/>
    <property type="evidence" value="ECO:0007669"/>
    <property type="project" value="UniProtKB-KW"/>
</dbReference>
<evidence type="ECO:0000256" key="9">
    <source>
        <dbReference type="ARBA" id="ARBA00033158"/>
    </source>
</evidence>
<keyword evidence="10" id="KW-0175">Coiled coil</keyword>
<dbReference type="InterPro" id="IPR053712">
    <property type="entry name" value="Bac_CellDiv_Activator"/>
</dbReference>
<keyword evidence="12" id="KW-1185">Reference proteome</keyword>
<gene>
    <name evidence="11" type="primary">zapA</name>
    <name evidence="11" type="ORF">FRC54_06035</name>
</gene>
<dbReference type="EMBL" id="VOGC01000006">
    <property type="protein sequence ID" value="MQN01475.1"/>
    <property type="molecule type" value="Genomic_DNA"/>
</dbReference>
<proteinExistence type="predicted"/>
<dbReference type="PANTHER" id="PTHR34981:SF1">
    <property type="entry name" value="CELL DIVISION PROTEIN ZAPA"/>
    <property type="match status" value="1"/>
</dbReference>
<protein>
    <recommendedName>
        <fullName evidence="2">Cell division protein ZapA</fullName>
    </recommendedName>
    <alternativeName>
        <fullName evidence="9">Z ring-associated protein ZapA</fullName>
    </alternativeName>
</protein>
<feature type="coiled-coil region" evidence="10">
    <location>
        <begin position="74"/>
        <end position="132"/>
    </location>
</feature>
<evidence type="ECO:0000256" key="4">
    <source>
        <dbReference type="ARBA" id="ARBA00022618"/>
    </source>
</evidence>
<evidence type="ECO:0000256" key="10">
    <source>
        <dbReference type="SAM" id="Coils"/>
    </source>
</evidence>
<dbReference type="AlphaFoldDB" id="A0A6N7J0B7"/>
<dbReference type="PANTHER" id="PTHR34981">
    <property type="entry name" value="CELL DIVISION PROTEIN ZAPA"/>
    <property type="match status" value="1"/>
</dbReference>
<dbReference type="GO" id="GO:0000921">
    <property type="term" value="P:septin ring assembly"/>
    <property type="evidence" value="ECO:0007669"/>
    <property type="project" value="TreeGrafter"/>
</dbReference>
<dbReference type="Proteomes" id="UP000460257">
    <property type="component" value="Unassembled WGS sequence"/>
</dbReference>
<keyword evidence="4 11" id="KW-0132">Cell division</keyword>
<dbReference type="Pfam" id="PF05164">
    <property type="entry name" value="ZapA"/>
    <property type="match status" value="1"/>
</dbReference>
<evidence type="ECO:0000256" key="7">
    <source>
        <dbReference type="ARBA" id="ARBA00024910"/>
    </source>
</evidence>
<evidence type="ECO:0000256" key="6">
    <source>
        <dbReference type="ARBA" id="ARBA00023306"/>
    </source>
</evidence>
<dbReference type="GO" id="GO:0032153">
    <property type="term" value="C:cell division site"/>
    <property type="evidence" value="ECO:0007669"/>
    <property type="project" value="TreeGrafter"/>
</dbReference>
<dbReference type="InterPro" id="IPR036192">
    <property type="entry name" value="Cell_div_ZapA-like_sf"/>
</dbReference>
<comment type="subunit">
    <text evidence="8">Homodimer. Interacts with FtsZ.</text>
</comment>
<evidence type="ECO:0000256" key="1">
    <source>
        <dbReference type="ARBA" id="ARBA00004496"/>
    </source>
</evidence>
<dbReference type="GO" id="GO:0043093">
    <property type="term" value="P:FtsZ-dependent cytokinesis"/>
    <property type="evidence" value="ECO:0007669"/>
    <property type="project" value="TreeGrafter"/>
</dbReference>
<reference evidence="11" key="1">
    <citation type="journal article" date="2020" name="Appl. Environ. Microbiol.">
        <title>Medium-Chain Fatty Acid Synthesis by 'Candidatus Weimeria bifida' gen. nov., sp. nov., and 'Candidatus Pseudoramibacter fermentans' sp. nov.</title>
        <authorList>
            <person name="Scarborough M.J."/>
            <person name="Myers K.S."/>
            <person name="Donohue T.J."/>
            <person name="Noguera D.R."/>
        </authorList>
    </citation>
    <scope>NUCLEOTIDE SEQUENCE</scope>
    <source>
        <strain evidence="11">LCO1.1</strain>
    </source>
</reference>
<evidence type="ECO:0000313" key="12">
    <source>
        <dbReference type="Proteomes" id="UP000460257"/>
    </source>
</evidence>
<dbReference type="InterPro" id="IPR007838">
    <property type="entry name" value="Cell_div_ZapA-like"/>
</dbReference>
<comment type="subcellular location">
    <subcellularLocation>
        <location evidence="1">Cytoplasm</location>
    </subcellularLocation>
</comment>
<evidence type="ECO:0000256" key="3">
    <source>
        <dbReference type="ARBA" id="ARBA00022490"/>
    </source>
</evidence>
<comment type="caution">
    <text evidence="11">The sequence shown here is derived from an EMBL/GenBank/DDBJ whole genome shotgun (WGS) entry which is preliminary data.</text>
</comment>
<comment type="function">
    <text evidence="7">Activator of cell division through the inhibition of FtsZ GTPase activity, therefore promoting FtsZ assembly into bundles of protofilaments necessary for the formation of the division Z ring. It is recruited early at mid-cell but it is not essential for cell division.</text>
</comment>
<dbReference type="Gene3D" id="6.10.250.790">
    <property type="match status" value="1"/>
</dbReference>
<keyword evidence="3" id="KW-0963">Cytoplasm</keyword>
<dbReference type="GO" id="GO:0005829">
    <property type="term" value="C:cytosol"/>
    <property type="evidence" value="ECO:0007669"/>
    <property type="project" value="TreeGrafter"/>
</dbReference>
<evidence type="ECO:0000256" key="2">
    <source>
        <dbReference type="ARBA" id="ARBA00015195"/>
    </source>
</evidence>
<name>A0A6N7J0B7_9FIRM</name>
<evidence type="ECO:0000313" key="11">
    <source>
        <dbReference type="EMBL" id="MQN01475.1"/>
    </source>
</evidence>
<keyword evidence="6" id="KW-0131">Cell cycle</keyword>